<evidence type="ECO:0000256" key="5">
    <source>
        <dbReference type="ARBA" id="ARBA00022692"/>
    </source>
</evidence>
<dbReference type="PIRSF" id="PIRSF033913">
    <property type="entry name" value="S-S_format_DsbB"/>
    <property type="match status" value="1"/>
</dbReference>
<keyword evidence="6" id="KW-0249">Electron transport</keyword>
<keyword evidence="8" id="KW-0560">Oxidoreductase</keyword>
<feature type="transmembrane region" description="Helical" evidence="16">
    <location>
        <begin position="73"/>
        <end position="93"/>
    </location>
</feature>
<comment type="subcellular location">
    <subcellularLocation>
        <location evidence="1">Cell inner membrane</location>
        <topology evidence="1">Multi-pass membrane protein</topology>
    </subcellularLocation>
</comment>
<comment type="subunit">
    <text evidence="14">Interacts with DsbL.</text>
</comment>
<dbReference type="SUPFAM" id="SSF158442">
    <property type="entry name" value="DsbB-like"/>
    <property type="match status" value="1"/>
</dbReference>
<dbReference type="Proteomes" id="UP001069802">
    <property type="component" value="Unassembled WGS sequence"/>
</dbReference>
<evidence type="ECO:0000256" key="14">
    <source>
        <dbReference type="ARBA" id="ARBA00038526"/>
    </source>
</evidence>
<dbReference type="InterPro" id="IPR024199">
    <property type="entry name" value="Uncharacterised_DsbB"/>
</dbReference>
<reference evidence="17" key="1">
    <citation type="submission" date="2022-12" db="EMBL/GenBank/DDBJ databases">
        <title>Bacterial isolates from different developmental stages of Nematostella vectensis.</title>
        <authorList>
            <person name="Fraune S."/>
        </authorList>
    </citation>
    <scope>NUCLEOTIDE SEQUENCE</scope>
    <source>
        <strain evidence="17">G21630-S1</strain>
    </source>
</reference>
<gene>
    <name evidence="17" type="ORF">O4H49_12820</name>
</gene>
<comment type="function">
    <text evidence="12">Required for disulfide bond formation in some proteins. Part of a redox system composed of DsbI and DsbL that mediates formation of an essential disulfide bond in AssT.</text>
</comment>
<accession>A0ABT4LKN4</accession>
<keyword evidence="3" id="KW-1003">Cell membrane</keyword>
<feature type="transmembrane region" description="Helical" evidence="16">
    <location>
        <begin position="147"/>
        <end position="165"/>
    </location>
</feature>
<evidence type="ECO:0000256" key="12">
    <source>
        <dbReference type="ARBA" id="ARBA00037310"/>
    </source>
</evidence>
<proteinExistence type="inferred from homology"/>
<keyword evidence="9 16" id="KW-0472">Membrane</keyword>
<keyword evidence="5 16" id="KW-0812">Transmembrane</keyword>
<evidence type="ECO:0000256" key="3">
    <source>
        <dbReference type="ARBA" id="ARBA00022475"/>
    </source>
</evidence>
<keyword evidence="2" id="KW-0813">Transport</keyword>
<dbReference type="InterPro" id="IPR003752">
    <property type="entry name" value="DiS_bond_form_DsbB/BdbC"/>
</dbReference>
<evidence type="ECO:0000256" key="16">
    <source>
        <dbReference type="SAM" id="Phobius"/>
    </source>
</evidence>
<evidence type="ECO:0000256" key="6">
    <source>
        <dbReference type="ARBA" id="ARBA00022982"/>
    </source>
</evidence>
<dbReference type="EMBL" id="JAPWGY010000004">
    <property type="protein sequence ID" value="MCZ4281666.1"/>
    <property type="molecule type" value="Genomic_DNA"/>
</dbReference>
<organism evidence="17 18">
    <name type="scientific">Kiloniella laminariae</name>
    <dbReference type="NCBI Taxonomy" id="454162"/>
    <lineage>
        <taxon>Bacteria</taxon>
        <taxon>Pseudomonadati</taxon>
        <taxon>Pseudomonadota</taxon>
        <taxon>Alphaproteobacteria</taxon>
        <taxon>Rhodospirillales</taxon>
        <taxon>Kiloniellaceae</taxon>
        <taxon>Kiloniella</taxon>
    </lineage>
</organism>
<evidence type="ECO:0000256" key="7">
    <source>
        <dbReference type="ARBA" id="ARBA00022989"/>
    </source>
</evidence>
<protein>
    <recommendedName>
        <fullName evidence="15">Putative protein-disulfide oxidoreductase DsbI</fullName>
    </recommendedName>
</protein>
<feature type="transmembrane region" description="Helical" evidence="16">
    <location>
        <begin position="49"/>
        <end position="66"/>
    </location>
</feature>
<evidence type="ECO:0000256" key="11">
    <source>
        <dbReference type="ARBA" id="ARBA00023284"/>
    </source>
</evidence>
<evidence type="ECO:0000256" key="9">
    <source>
        <dbReference type="ARBA" id="ARBA00023136"/>
    </source>
</evidence>
<dbReference type="RefSeq" id="WP_269423829.1">
    <property type="nucleotide sequence ID" value="NZ_JAPWGY010000004.1"/>
</dbReference>
<evidence type="ECO:0000313" key="18">
    <source>
        <dbReference type="Proteomes" id="UP001069802"/>
    </source>
</evidence>
<keyword evidence="18" id="KW-1185">Reference proteome</keyword>
<comment type="caution">
    <text evidence="17">The sequence shown here is derived from an EMBL/GenBank/DDBJ whole genome shotgun (WGS) entry which is preliminary data.</text>
</comment>
<comment type="similarity">
    <text evidence="13">Belongs to the DsbB family. DsbI subfamily.</text>
</comment>
<dbReference type="Gene3D" id="1.20.1550.10">
    <property type="entry name" value="DsbB-like"/>
    <property type="match status" value="1"/>
</dbReference>
<name>A0ABT4LKN4_9PROT</name>
<evidence type="ECO:0000256" key="15">
    <source>
        <dbReference type="ARBA" id="ARBA00039389"/>
    </source>
</evidence>
<keyword evidence="11" id="KW-0676">Redox-active center</keyword>
<dbReference type="InterPro" id="IPR050183">
    <property type="entry name" value="DsbB"/>
</dbReference>
<dbReference type="Pfam" id="PF02600">
    <property type="entry name" value="DsbB"/>
    <property type="match status" value="1"/>
</dbReference>
<evidence type="ECO:0000256" key="8">
    <source>
        <dbReference type="ARBA" id="ARBA00023002"/>
    </source>
</evidence>
<dbReference type="PANTHER" id="PTHR36570:SF1">
    <property type="entry name" value="PROTEIN-DISULFIDE OXIDOREDUCTASE DSBI"/>
    <property type="match status" value="1"/>
</dbReference>
<keyword evidence="7 16" id="KW-1133">Transmembrane helix</keyword>
<evidence type="ECO:0000256" key="13">
    <source>
        <dbReference type="ARBA" id="ARBA00038060"/>
    </source>
</evidence>
<dbReference type="InterPro" id="IPR023380">
    <property type="entry name" value="DsbB-like_sf"/>
</dbReference>
<evidence type="ECO:0000256" key="4">
    <source>
        <dbReference type="ARBA" id="ARBA00022519"/>
    </source>
</evidence>
<evidence type="ECO:0000256" key="2">
    <source>
        <dbReference type="ARBA" id="ARBA00022448"/>
    </source>
</evidence>
<dbReference type="PANTHER" id="PTHR36570">
    <property type="entry name" value="DISULFIDE BOND FORMATION PROTEIN B"/>
    <property type="match status" value="1"/>
</dbReference>
<evidence type="ECO:0000313" key="17">
    <source>
        <dbReference type="EMBL" id="MCZ4281666.1"/>
    </source>
</evidence>
<sequence>MSKFTQHLFEIRSGWMALVTILSSASMLAGALAFEYIGGLSPCVLCMYQRWVYVCAAAMGLFAWLLRKNPFLARLFIGLASLSFFVESAVAAFHTGVEQQWWEGSSECQGDAIDLSLSTEELMAQLLDKPVARCDQIPWDLFGISMAGYNVMIAFALAVICLLALKSPSSSQRQN</sequence>
<evidence type="ECO:0000256" key="10">
    <source>
        <dbReference type="ARBA" id="ARBA00023157"/>
    </source>
</evidence>
<keyword evidence="10" id="KW-1015">Disulfide bond</keyword>
<evidence type="ECO:0000256" key="1">
    <source>
        <dbReference type="ARBA" id="ARBA00004429"/>
    </source>
</evidence>
<keyword evidence="4" id="KW-0997">Cell inner membrane</keyword>